<sequence length="309" mass="35194">MSAYGHQMEREYSAQSLSSRGGSEMGSRYTVETGIYMSSFAATVFIGGLVTVGVSLMTLLIALAVMLQSCQSKNAGMVELRSSADLHDYCKILALHLELNHLDSDTLPTICQEHTAQYFRDGHYTKELNITLMLIENYFSSIRPGGQDVVLMDADDLFASELFYVNQLQKRFDQYACADCNKDAKFPKQMLVHELYMKLRAGGWPLILLSRKPERQRNAIVKHLLSIGCGDWSSLIMRTDEEMEMDRQEYIWRRRSIIQRQGLRIVATISSQLDFLTGPSAGSRNFKLPKVMYGQKLEYHIENSNLKEE</sequence>
<reference evidence="2" key="1">
    <citation type="journal article" date="2023" name="Nat. Plants">
        <title>Single-cell RNA sequencing provides a high-resolution roadmap for understanding the multicellular compartmentation of specialized metabolism.</title>
        <authorList>
            <person name="Sun S."/>
            <person name="Shen X."/>
            <person name="Li Y."/>
            <person name="Li Y."/>
            <person name="Wang S."/>
            <person name="Li R."/>
            <person name="Zhang H."/>
            <person name="Shen G."/>
            <person name="Guo B."/>
            <person name="Wei J."/>
            <person name="Xu J."/>
            <person name="St-Pierre B."/>
            <person name="Chen S."/>
            <person name="Sun C."/>
        </authorList>
    </citation>
    <scope>NUCLEOTIDE SEQUENCE [LARGE SCALE GENOMIC DNA]</scope>
</reference>
<comment type="caution">
    <text evidence="1">The sequence shown here is derived from an EMBL/GenBank/DDBJ whole genome shotgun (WGS) entry which is preliminary data.</text>
</comment>
<gene>
    <name evidence="1" type="ORF">M9H77_10905</name>
</gene>
<organism evidence="1 2">
    <name type="scientific">Catharanthus roseus</name>
    <name type="common">Madagascar periwinkle</name>
    <name type="synonym">Vinca rosea</name>
    <dbReference type="NCBI Taxonomy" id="4058"/>
    <lineage>
        <taxon>Eukaryota</taxon>
        <taxon>Viridiplantae</taxon>
        <taxon>Streptophyta</taxon>
        <taxon>Embryophyta</taxon>
        <taxon>Tracheophyta</taxon>
        <taxon>Spermatophyta</taxon>
        <taxon>Magnoliopsida</taxon>
        <taxon>eudicotyledons</taxon>
        <taxon>Gunneridae</taxon>
        <taxon>Pentapetalae</taxon>
        <taxon>asterids</taxon>
        <taxon>lamiids</taxon>
        <taxon>Gentianales</taxon>
        <taxon>Apocynaceae</taxon>
        <taxon>Rauvolfioideae</taxon>
        <taxon>Vinceae</taxon>
        <taxon>Catharanthinae</taxon>
        <taxon>Catharanthus</taxon>
    </lineage>
</organism>
<name>A0ACC0BD33_CATRO</name>
<evidence type="ECO:0000313" key="1">
    <source>
        <dbReference type="EMBL" id="KAI5670541.1"/>
    </source>
</evidence>
<evidence type="ECO:0000313" key="2">
    <source>
        <dbReference type="Proteomes" id="UP001060085"/>
    </source>
</evidence>
<accession>A0ACC0BD33</accession>
<dbReference type="EMBL" id="CM044703">
    <property type="protein sequence ID" value="KAI5670541.1"/>
    <property type="molecule type" value="Genomic_DNA"/>
</dbReference>
<proteinExistence type="predicted"/>
<dbReference type="Proteomes" id="UP001060085">
    <property type="component" value="Linkage Group LG03"/>
</dbReference>
<protein>
    <submittedName>
        <fullName evidence="1">Uncharacterized protein</fullName>
    </submittedName>
</protein>
<keyword evidence="2" id="KW-1185">Reference proteome</keyword>